<dbReference type="CDD" id="cd06261">
    <property type="entry name" value="TM_PBP2"/>
    <property type="match status" value="1"/>
</dbReference>
<keyword evidence="2 7" id="KW-0813">Transport</keyword>
<dbReference type="AlphaFoldDB" id="A0A0R2IQB8"/>
<keyword evidence="4 7" id="KW-0812">Transmembrane</keyword>
<dbReference type="InterPro" id="IPR000515">
    <property type="entry name" value="MetI-like"/>
</dbReference>
<feature type="transmembrane region" description="Helical" evidence="7">
    <location>
        <begin position="94"/>
        <end position="119"/>
    </location>
</feature>
<feature type="transmembrane region" description="Helical" evidence="7">
    <location>
        <begin position="66"/>
        <end position="87"/>
    </location>
</feature>
<keyword evidence="10" id="KW-1185">Reference proteome</keyword>
<organism evidence="9 10">
    <name type="scientific">Pediococcus cellicola</name>
    <dbReference type="NCBI Taxonomy" id="319652"/>
    <lineage>
        <taxon>Bacteria</taxon>
        <taxon>Bacillati</taxon>
        <taxon>Bacillota</taxon>
        <taxon>Bacilli</taxon>
        <taxon>Lactobacillales</taxon>
        <taxon>Lactobacillaceae</taxon>
        <taxon>Pediococcus</taxon>
    </lineage>
</organism>
<feature type="transmembrane region" description="Helical" evidence="7">
    <location>
        <begin position="125"/>
        <end position="144"/>
    </location>
</feature>
<dbReference type="InterPro" id="IPR035906">
    <property type="entry name" value="MetI-like_sf"/>
</dbReference>
<evidence type="ECO:0000256" key="4">
    <source>
        <dbReference type="ARBA" id="ARBA00022692"/>
    </source>
</evidence>
<dbReference type="STRING" id="319652.IV80_GL000900"/>
<dbReference type="Proteomes" id="UP000051568">
    <property type="component" value="Unassembled WGS sequence"/>
</dbReference>
<evidence type="ECO:0000256" key="3">
    <source>
        <dbReference type="ARBA" id="ARBA00022475"/>
    </source>
</evidence>
<dbReference type="GO" id="GO:0055085">
    <property type="term" value="P:transmembrane transport"/>
    <property type="evidence" value="ECO:0007669"/>
    <property type="project" value="InterPro"/>
</dbReference>
<evidence type="ECO:0000256" key="5">
    <source>
        <dbReference type="ARBA" id="ARBA00022989"/>
    </source>
</evidence>
<dbReference type="Pfam" id="PF00528">
    <property type="entry name" value="BPD_transp_1"/>
    <property type="match status" value="1"/>
</dbReference>
<dbReference type="Gene3D" id="1.10.3720.10">
    <property type="entry name" value="MetI-like"/>
    <property type="match status" value="1"/>
</dbReference>
<evidence type="ECO:0000259" key="8">
    <source>
        <dbReference type="PROSITE" id="PS50928"/>
    </source>
</evidence>
<protein>
    <submittedName>
        <fullName evidence="9">ABC-type nitrate sulfonate bicarbonate transport system, permease component</fullName>
    </submittedName>
</protein>
<dbReference type="PANTHER" id="PTHR30151">
    <property type="entry name" value="ALKANE SULFONATE ABC TRANSPORTER-RELATED, MEMBRANE SUBUNIT"/>
    <property type="match status" value="1"/>
</dbReference>
<feature type="transmembrane region" description="Helical" evidence="7">
    <location>
        <begin position="7"/>
        <end position="27"/>
    </location>
</feature>
<reference evidence="9 10" key="1">
    <citation type="journal article" date="2015" name="Genome Announc.">
        <title>Expanding the biotechnology potential of lactobacilli through comparative genomics of 213 strains and associated genera.</title>
        <authorList>
            <person name="Sun Z."/>
            <person name="Harris H.M."/>
            <person name="McCann A."/>
            <person name="Guo C."/>
            <person name="Argimon S."/>
            <person name="Zhang W."/>
            <person name="Yang X."/>
            <person name="Jeffery I.B."/>
            <person name="Cooney J.C."/>
            <person name="Kagawa T.F."/>
            <person name="Liu W."/>
            <person name="Song Y."/>
            <person name="Salvetti E."/>
            <person name="Wrobel A."/>
            <person name="Rasinkangas P."/>
            <person name="Parkhill J."/>
            <person name="Rea M.C."/>
            <person name="O'Sullivan O."/>
            <person name="Ritari J."/>
            <person name="Douillard F.P."/>
            <person name="Paul Ross R."/>
            <person name="Yang R."/>
            <person name="Briner A.E."/>
            <person name="Felis G.E."/>
            <person name="de Vos W.M."/>
            <person name="Barrangou R."/>
            <person name="Klaenhammer T.R."/>
            <person name="Caufield P.W."/>
            <person name="Cui Y."/>
            <person name="Zhang H."/>
            <person name="O'Toole P.W."/>
        </authorList>
    </citation>
    <scope>NUCLEOTIDE SEQUENCE [LARGE SCALE GENOMIC DNA]</scope>
    <source>
        <strain evidence="9 10">DSM 17757</strain>
    </source>
</reference>
<gene>
    <name evidence="9" type="ORF">IV80_GL000900</name>
</gene>
<dbReference type="PATRIC" id="fig|319652.3.peg.907"/>
<comment type="similarity">
    <text evidence="7">Belongs to the binding-protein-dependent transport system permease family.</text>
</comment>
<feature type="transmembrane region" description="Helical" evidence="7">
    <location>
        <begin position="221"/>
        <end position="242"/>
    </location>
</feature>
<name>A0A0R2IQB8_9LACO</name>
<dbReference type="PANTHER" id="PTHR30151:SF20">
    <property type="entry name" value="ABC TRANSPORTER PERMEASE PROTEIN HI_0355-RELATED"/>
    <property type="match status" value="1"/>
</dbReference>
<evidence type="ECO:0000256" key="2">
    <source>
        <dbReference type="ARBA" id="ARBA00022448"/>
    </source>
</evidence>
<keyword evidence="6 7" id="KW-0472">Membrane</keyword>
<dbReference type="PROSITE" id="PS50928">
    <property type="entry name" value="ABC_TM1"/>
    <property type="match status" value="1"/>
</dbReference>
<evidence type="ECO:0000313" key="9">
    <source>
        <dbReference type="EMBL" id="KRN67360.1"/>
    </source>
</evidence>
<dbReference type="RefSeq" id="WP_057749313.1">
    <property type="nucleotide sequence ID" value="NZ_BJVH01000013.1"/>
</dbReference>
<dbReference type="OrthoDB" id="9804353at2"/>
<comment type="subcellular location">
    <subcellularLocation>
        <location evidence="1 7">Cell membrane</location>
        <topology evidence="1 7">Multi-pass membrane protein</topology>
    </subcellularLocation>
</comment>
<accession>A0A0R2IQB8</accession>
<comment type="caution">
    <text evidence="9">The sequence shown here is derived from an EMBL/GenBank/DDBJ whole genome shotgun (WGS) entry which is preliminary data.</text>
</comment>
<evidence type="ECO:0000313" key="10">
    <source>
        <dbReference type="Proteomes" id="UP000051568"/>
    </source>
</evidence>
<proteinExistence type="inferred from homology"/>
<evidence type="ECO:0000256" key="1">
    <source>
        <dbReference type="ARBA" id="ARBA00004651"/>
    </source>
</evidence>
<sequence>MKKQTNININVLPFLLIIVLLFVWQGISYFQMVPTYLLPSPISVVQAFIADFGTLMANAGVTLLEAFWGLLIGVISGVLIAIVMDLFTPLYKAVYPLLVISQTVPAVAIAPLLILWFGYGMLPKIVLITITTFFPVAVEMLSGFRSTDPDLIHLMNTMGATKWKLYYYVKFPNSLNHFFASLKISVSYAIVSAVISEWVGGFSGLGVYMTRVMKSYAYDKMFAVIFLISGLSLLLIWLVTFIQHKIMPWETNKK</sequence>
<dbReference type="SUPFAM" id="SSF161098">
    <property type="entry name" value="MetI-like"/>
    <property type="match status" value="1"/>
</dbReference>
<dbReference type="GO" id="GO:0005886">
    <property type="term" value="C:plasma membrane"/>
    <property type="evidence" value="ECO:0007669"/>
    <property type="project" value="UniProtKB-SubCell"/>
</dbReference>
<keyword evidence="5 7" id="KW-1133">Transmembrane helix</keyword>
<evidence type="ECO:0000256" key="7">
    <source>
        <dbReference type="RuleBase" id="RU363032"/>
    </source>
</evidence>
<feature type="domain" description="ABC transmembrane type-1" evidence="8">
    <location>
        <begin position="59"/>
        <end position="243"/>
    </location>
</feature>
<evidence type="ECO:0000256" key="6">
    <source>
        <dbReference type="ARBA" id="ARBA00023136"/>
    </source>
</evidence>
<feature type="transmembrane region" description="Helical" evidence="7">
    <location>
        <begin position="188"/>
        <end position="209"/>
    </location>
</feature>
<keyword evidence="3" id="KW-1003">Cell membrane</keyword>
<dbReference type="EMBL" id="JQBR01000002">
    <property type="protein sequence ID" value="KRN67360.1"/>
    <property type="molecule type" value="Genomic_DNA"/>
</dbReference>